<dbReference type="GO" id="GO:0071281">
    <property type="term" value="P:cellular response to iron ion"/>
    <property type="evidence" value="ECO:0007669"/>
    <property type="project" value="TreeGrafter"/>
</dbReference>
<reference evidence="3 4" key="1">
    <citation type="submission" date="2016-09" db="EMBL/GenBank/DDBJ databases">
        <authorList>
            <person name="Capua I."/>
            <person name="De Benedictis P."/>
            <person name="Joannis T."/>
            <person name="Lombin L.H."/>
            <person name="Cattoli G."/>
        </authorList>
    </citation>
    <scope>NUCLEOTIDE SEQUENCE [LARGE SCALE GENOMIC DNA]</scope>
    <source>
        <strain evidence="3 4">UB20</strain>
    </source>
</reference>
<dbReference type="InterPro" id="IPR002491">
    <property type="entry name" value="ABC_transptr_periplasmic_BD"/>
</dbReference>
<dbReference type="OrthoDB" id="9812528at2"/>
<dbReference type="InterPro" id="IPR050902">
    <property type="entry name" value="ABC_Transporter_SBP"/>
</dbReference>
<dbReference type="AlphaFoldDB" id="A0A1D3UWW7"/>
<sequence precursor="true">MIRICFCLLWLFLCLTSGCNVGQSSSSAAGGEKALSADSIRYAAGYTITAYDGYTKVEVRDPWNEGRLLQRYLLIPRDAQQPDGLPQGTIIRVPVKNMVVYTSVHCAVLDELGASARIAGVCESRYIDVPTVRDGLQGGTIIDLGEATSPNIEKMVEIGTEVVLASPFQNGSYGPVEKIGIPIVECADYMEADPLGRAEWIKFLGLLTGRAARADSLFRETETNYLRIKSLAEDVTHRPTLLTGMKFGTPWHVPAGESYMAHIFRDAGADYIFRDLPGTGSSPLSFETVLDRAIHADFWLIHYNKPTAMIYADLQSEYSPYSRFDAFRERRIYGCNTNSSLYYEQVPMHPDYLLAELIAIFHPDRMPGYRFRYFAPLGE</sequence>
<evidence type="ECO:0000313" key="4">
    <source>
        <dbReference type="Proteomes" id="UP000182057"/>
    </source>
</evidence>
<keyword evidence="1" id="KW-0732">Signal</keyword>
<protein>
    <submittedName>
        <fullName evidence="3">Periplasmic binding protein</fullName>
    </submittedName>
</protein>
<dbReference type="RefSeq" id="WP_074450332.1">
    <property type="nucleotide sequence ID" value="NZ_FMMM01000086.1"/>
</dbReference>
<dbReference type="PROSITE" id="PS51257">
    <property type="entry name" value="PROKAR_LIPOPROTEIN"/>
    <property type="match status" value="1"/>
</dbReference>
<evidence type="ECO:0000259" key="2">
    <source>
        <dbReference type="PROSITE" id="PS50983"/>
    </source>
</evidence>
<accession>A0A1D3UWW7</accession>
<feature type="chain" id="PRO_5008922861" evidence="1">
    <location>
        <begin position="23"/>
        <end position="379"/>
    </location>
</feature>
<dbReference type="EMBL" id="FMMM01000086">
    <property type="protein sequence ID" value="SCQ24776.1"/>
    <property type="molecule type" value="Genomic_DNA"/>
</dbReference>
<dbReference type="PANTHER" id="PTHR30535">
    <property type="entry name" value="VITAMIN B12-BINDING PROTEIN"/>
    <property type="match status" value="1"/>
</dbReference>
<dbReference type="SUPFAM" id="SSF53807">
    <property type="entry name" value="Helical backbone' metal receptor"/>
    <property type="match status" value="1"/>
</dbReference>
<proteinExistence type="predicted"/>
<evidence type="ECO:0000313" key="3">
    <source>
        <dbReference type="EMBL" id="SCQ24776.1"/>
    </source>
</evidence>
<name>A0A1D3UWW7_TANFO</name>
<dbReference type="PROSITE" id="PS50983">
    <property type="entry name" value="FE_B12_PBP"/>
    <property type="match status" value="1"/>
</dbReference>
<feature type="domain" description="Fe/B12 periplasmic-binding" evidence="2">
    <location>
        <begin position="97"/>
        <end position="365"/>
    </location>
</feature>
<dbReference type="PANTHER" id="PTHR30535:SF34">
    <property type="entry name" value="MOLYBDATE-BINDING PROTEIN MOLA"/>
    <property type="match status" value="1"/>
</dbReference>
<gene>
    <name evidence="3" type="ORF">TFUB20_02679</name>
</gene>
<organism evidence="3 4">
    <name type="scientific">Tannerella forsythia</name>
    <name type="common">Bacteroides forsythus</name>
    <dbReference type="NCBI Taxonomy" id="28112"/>
    <lineage>
        <taxon>Bacteria</taxon>
        <taxon>Pseudomonadati</taxon>
        <taxon>Bacteroidota</taxon>
        <taxon>Bacteroidia</taxon>
        <taxon>Bacteroidales</taxon>
        <taxon>Tannerellaceae</taxon>
        <taxon>Tannerella</taxon>
    </lineage>
</organism>
<dbReference type="Proteomes" id="UP000182057">
    <property type="component" value="Unassembled WGS sequence"/>
</dbReference>
<feature type="signal peptide" evidence="1">
    <location>
        <begin position="1"/>
        <end position="22"/>
    </location>
</feature>
<dbReference type="Pfam" id="PF01497">
    <property type="entry name" value="Peripla_BP_2"/>
    <property type="match status" value="1"/>
</dbReference>
<evidence type="ECO:0000256" key="1">
    <source>
        <dbReference type="SAM" id="SignalP"/>
    </source>
</evidence>
<dbReference type="Gene3D" id="3.40.50.1980">
    <property type="entry name" value="Nitrogenase molybdenum iron protein domain"/>
    <property type="match status" value="2"/>
</dbReference>